<accession>A0A2N9M055</accession>
<proteinExistence type="predicted"/>
<evidence type="ECO:0000313" key="1">
    <source>
        <dbReference type="EMBL" id="SPE28833.1"/>
    </source>
</evidence>
<gene>
    <name evidence="1" type="ORF">SBA5_70010</name>
</gene>
<name>A0A2N9M055_9BACT</name>
<evidence type="ECO:0000313" key="2">
    <source>
        <dbReference type="Proteomes" id="UP000239735"/>
    </source>
</evidence>
<dbReference type="Proteomes" id="UP000239735">
    <property type="component" value="Unassembled WGS sequence"/>
</dbReference>
<protein>
    <submittedName>
        <fullName evidence="1">Uncharacterized protein</fullName>
    </submittedName>
</protein>
<reference evidence="2" key="1">
    <citation type="submission" date="2018-02" db="EMBL/GenBank/DDBJ databases">
        <authorList>
            <person name="Hausmann B."/>
        </authorList>
    </citation>
    <scope>NUCLEOTIDE SEQUENCE [LARGE SCALE GENOMIC DNA]</scope>
    <source>
        <strain evidence="2">Peat soil MAG SbA5</strain>
    </source>
</reference>
<dbReference type="AlphaFoldDB" id="A0A2N9M055"/>
<organism evidence="1 2">
    <name type="scientific">Candidatus Sulfuritelmatomonas gaucii</name>
    <dbReference type="NCBI Taxonomy" id="2043161"/>
    <lineage>
        <taxon>Bacteria</taxon>
        <taxon>Pseudomonadati</taxon>
        <taxon>Acidobacteriota</taxon>
        <taxon>Terriglobia</taxon>
        <taxon>Terriglobales</taxon>
        <taxon>Acidobacteriaceae</taxon>
        <taxon>Candidatus Sulfuritelmatomonas</taxon>
    </lineage>
</organism>
<sequence length="113" mass="12074">MALSGFWLLGVCLWRTPAVMDSIALQGHGHAHAGTDTVESQAFLGIALLHLVKQGHQNPAPRSFDRMAQGNGPAIHVHFRPSPSPSPFQTGLCSPKRIVRSTDNSAVTAITLI</sequence>
<dbReference type="EMBL" id="OKRB01000130">
    <property type="protein sequence ID" value="SPE28833.1"/>
    <property type="molecule type" value="Genomic_DNA"/>
</dbReference>